<reference evidence="1 2" key="1">
    <citation type="submission" date="2020-08" db="EMBL/GenBank/DDBJ databases">
        <title>Genomic Encyclopedia of Type Strains, Phase IV (KMG-IV): sequencing the most valuable type-strain genomes for metagenomic binning, comparative biology and taxonomic classification.</title>
        <authorList>
            <person name="Goeker M."/>
        </authorList>
    </citation>
    <scope>NUCLEOTIDE SEQUENCE [LARGE SCALE GENOMIC DNA]</scope>
    <source>
        <strain evidence="1 2">DSM 24194</strain>
    </source>
</reference>
<dbReference type="EMBL" id="JACICF010000001">
    <property type="protein sequence ID" value="MBB3763708.1"/>
    <property type="molecule type" value="Genomic_DNA"/>
</dbReference>
<name>A0A839YZF7_9SPHN</name>
<dbReference type="RefSeq" id="WP_183933038.1">
    <property type="nucleotide sequence ID" value="NZ_JACICF010000001.1"/>
</dbReference>
<protein>
    <recommendedName>
        <fullName evidence="3">DOMON-like domain-containing protein</fullName>
    </recommendedName>
</protein>
<proteinExistence type="predicted"/>
<gene>
    <name evidence="1" type="ORF">FHS50_000731</name>
</gene>
<evidence type="ECO:0000313" key="1">
    <source>
        <dbReference type="EMBL" id="MBB3763708.1"/>
    </source>
</evidence>
<evidence type="ECO:0008006" key="3">
    <source>
        <dbReference type="Google" id="ProtNLM"/>
    </source>
</evidence>
<comment type="caution">
    <text evidence="1">The sequence shown here is derived from an EMBL/GenBank/DDBJ whole genome shotgun (WGS) entry which is preliminary data.</text>
</comment>
<dbReference type="Gene3D" id="2.60.40.1190">
    <property type="match status" value="1"/>
</dbReference>
<accession>A0A839YZF7</accession>
<organism evidence="1 2">
    <name type="scientific">Sphingomicrobium lutaoense</name>
    <dbReference type="NCBI Taxonomy" id="515949"/>
    <lineage>
        <taxon>Bacteria</taxon>
        <taxon>Pseudomonadati</taxon>
        <taxon>Pseudomonadota</taxon>
        <taxon>Alphaproteobacteria</taxon>
        <taxon>Sphingomonadales</taxon>
        <taxon>Sphingomonadaceae</taxon>
        <taxon>Sphingomicrobium</taxon>
    </lineage>
</organism>
<sequence>MPKLVPHPDHPPRAIEAIEAEVRCEGSIWHFDYRVKGDVAQLDLPPPEEPVRRDGLWEQSCFECFAACEDKSYREFNFSPSGSYAAYAFDDYRHGQRDAAATVSIETGQAPGEYHLSARLSANLGKVDALALTAVIEEKDGTKSYWALAHPEGHPDFHHPAGFVLPIEDI</sequence>
<keyword evidence="2" id="KW-1185">Reference proteome</keyword>
<dbReference type="Proteomes" id="UP000578569">
    <property type="component" value="Unassembled WGS sequence"/>
</dbReference>
<evidence type="ECO:0000313" key="2">
    <source>
        <dbReference type="Proteomes" id="UP000578569"/>
    </source>
</evidence>
<dbReference type="AlphaFoldDB" id="A0A839YZF7"/>
<dbReference type="CDD" id="cd09627">
    <property type="entry name" value="DOMON_murB_like"/>
    <property type="match status" value="1"/>
</dbReference>